<dbReference type="AlphaFoldDB" id="A0A329RJB1"/>
<dbReference type="EMBL" id="RCMG01000714">
    <property type="protein sequence ID" value="KAG2850113.1"/>
    <property type="molecule type" value="Genomic_DNA"/>
</dbReference>
<evidence type="ECO:0000313" key="4">
    <source>
        <dbReference type="EMBL" id="KAG2926717.1"/>
    </source>
</evidence>
<dbReference type="Proteomes" id="UP000760860">
    <property type="component" value="Unassembled WGS sequence"/>
</dbReference>
<dbReference type="VEuPathDB" id="FungiDB:PC110_g18757"/>
<dbReference type="Proteomes" id="UP000774804">
    <property type="component" value="Unassembled WGS sequence"/>
</dbReference>
<dbReference type="Proteomes" id="UP000736787">
    <property type="component" value="Unassembled WGS sequence"/>
</dbReference>
<evidence type="ECO:0000313" key="2">
    <source>
        <dbReference type="EMBL" id="KAG2850113.1"/>
    </source>
</evidence>
<dbReference type="EMBL" id="RCML01000487">
    <property type="protein sequence ID" value="KAG2975616.1"/>
    <property type="molecule type" value="Genomic_DNA"/>
</dbReference>
<evidence type="ECO:0000313" key="7">
    <source>
        <dbReference type="EMBL" id="RAW24825.1"/>
    </source>
</evidence>
<protein>
    <submittedName>
        <fullName evidence="7">Uncharacterized protein</fullName>
    </submittedName>
</protein>
<reference evidence="7 8" key="1">
    <citation type="submission" date="2018-01" db="EMBL/GenBank/DDBJ databases">
        <title>Draft genome of the strawberry crown rot pathogen Phytophthora cactorum.</title>
        <authorList>
            <person name="Armitage A.D."/>
            <person name="Lysoe E."/>
            <person name="Nellist C.F."/>
            <person name="Harrison R.J."/>
            <person name="Brurberg M.B."/>
        </authorList>
    </citation>
    <scope>NUCLEOTIDE SEQUENCE [LARGE SCALE GENOMIC DNA]</scope>
    <source>
        <strain evidence="7 8">10300</strain>
    </source>
</reference>
<feature type="compositionally biased region" description="Polar residues" evidence="1">
    <location>
        <begin position="74"/>
        <end position="87"/>
    </location>
</feature>
<feature type="region of interest" description="Disordered" evidence="1">
    <location>
        <begin position="74"/>
        <end position="116"/>
    </location>
</feature>
<evidence type="ECO:0000256" key="1">
    <source>
        <dbReference type="SAM" id="MobiDB-lite"/>
    </source>
</evidence>
<organism evidence="7 8">
    <name type="scientific">Phytophthora cactorum</name>
    <dbReference type="NCBI Taxonomy" id="29920"/>
    <lineage>
        <taxon>Eukaryota</taxon>
        <taxon>Sar</taxon>
        <taxon>Stramenopiles</taxon>
        <taxon>Oomycota</taxon>
        <taxon>Peronosporomycetes</taxon>
        <taxon>Peronosporales</taxon>
        <taxon>Peronosporaceae</taxon>
        <taxon>Phytophthora</taxon>
    </lineage>
</organism>
<name>A0A329RJB1_9STRA</name>
<comment type="caution">
    <text evidence="7">The sequence shown here is derived from an EMBL/GenBank/DDBJ whole genome shotgun (WGS) entry which is preliminary data.</text>
</comment>
<proteinExistence type="predicted"/>
<gene>
    <name evidence="7" type="ORF">PC110_g18757</name>
    <name evidence="2" type="ORF">PC113_g17072</name>
    <name evidence="3" type="ORF">PC115_g13145</name>
    <name evidence="4" type="ORF">PC117_g14784</name>
    <name evidence="5" type="ORF">PC118_g13830</name>
    <name evidence="6" type="ORF">PC129_g12380</name>
</gene>
<keyword evidence="8" id="KW-1185">Reference proteome</keyword>
<dbReference type="EMBL" id="MJFZ01000829">
    <property type="protein sequence ID" value="RAW24825.1"/>
    <property type="molecule type" value="Genomic_DNA"/>
</dbReference>
<dbReference type="EMBL" id="RCMK01000473">
    <property type="protein sequence ID" value="KAG2926717.1"/>
    <property type="molecule type" value="Genomic_DNA"/>
</dbReference>
<evidence type="ECO:0000313" key="5">
    <source>
        <dbReference type="EMBL" id="KAG2975616.1"/>
    </source>
</evidence>
<sequence length="129" mass="14011">MGPQTPAGDNAELKKAMKELAGSSNSANYHTIDPHSLPTQDPPSLESRAAATSPRSAIRSAPTCTSLCAAPTASLTATRASWESPATRTRKRKSQRNPMAVAEHQAEDRSKEKLSRSNWTMPWVHNIFL</sequence>
<dbReference type="Proteomes" id="UP000251314">
    <property type="component" value="Unassembled WGS sequence"/>
</dbReference>
<dbReference type="Proteomes" id="UP000735874">
    <property type="component" value="Unassembled WGS sequence"/>
</dbReference>
<dbReference type="EMBL" id="RCMV01000464">
    <property type="protein sequence ID" value="KAG3216767.1"/>
    <property type="molecule type" value="Genomic_DNA"/>
</dbReference>
<feature type="region of interest" description="Disordered" evidence="1">
    <location>
        <begin position="1"/>
        <end position="61"/>
    </location>
</feature>
<evidence type="ECO:0000313" key="3">
    <source>
        <dbReference type="EMBL" id="KAG2909756.1"/>
    </source>
</evidence>
<feature type="compositionally biased region" description="Basic and acidic residues" evidence="1">
    <location>
        <begin position="104"/>
        <end position="115"/>
    </location>
</feature>
<evidence type="ECO:0000313" key="8">
    <source>
        <dbReference type="Proteomes" id="UP000251314"/>
    </source>
</evidence>
<dbReference type="STRING" id="29920.A0A329RJB1"/>
<evidence type="ECO:0000313" key="6">
    <source>
        <dbReference type="EMBL" id="KAG3216767.1"/>
    </source>
</evidence>
<reference evidence="2" key="2">
    <citation type="submission" date="2018-10" db="EMBL/GenBank/DDBJ databases">
        <title>Effector identification in a new, highly contiguous assembly of the strawberry crown rot pathogen Phytophthora cactorum.</title>
        <authorList>
            <person name="Armitage A.D."/>
            <person name="Nellist C.F."/>
            <person name="Bates H."/>
            <person name="Vickerstaff R.J."/>
            <person name="Harrison R.J."/>
        </authorList>
    </citation>
    <scope>NUCLEOTIDE SEQUENCE</scope>
    <source>
        <strain evidence="2">15-7</strain>
        <strain evidence="3">4032</strain>
        <strain evidence="4">4040</strain>
        <strain evidence="5">P415</strain>
        <strain evidence="6">P421</strain>
    </source>
</reference>
<dbReference type="EMBL" id="RCMI01000462">
    <property type="protein sequence ID" value="KAG2909756.1"/>
    <property type="molecule type" value="Genomic_DNA"/>
</dbReference>
<accession>A0A329RJB1</accession>
<dbReference type="Proteomes" id="UP000697107">
    <property type="component" value="Unassembled WGS sequence"/>
</dbReference>